<evidence type="ECO:0000313" key="2">
    <source>
        <dbReference type="Proteomes" id="UP000045706"/>
    </source>
</evidence>
<accession>A0A0G4NBH6</accession>
<dbReference type="AlphaFoldDB" id="A0A0G4NBH6"/>
<dbReference type="Proteomes" id="UP000045706">
    <property type="component" value="Unassembled WGS sequence"/>
</dbReference>
<organism evidence="1 2">
    <name type="scientific">Verticillium longisporum</name>
    <name type="common">Verticillium dahliae var. longisporum</name>
    <dbReference type="NCBI Taxonomy" id="100787"/>
    <lineage>
        <taxon>Eukaryota</taxon>
        <taxon>Fungi</taxon>
        <taxon>Dikarya</taxon>
        <taxon>Ascomycota</taxon>
        <taxon>Pezizomycotina</taxon>
        <taxon>Sordariomycetes</taxon>
        <taxon>Hypocreomycetidae</taxon>
        <taxon>Glomerellales</taxon>
        <taxon>Plectosphaerellaceae</taxon>
        <taxon>Verticillium</taxon>
    </lineage>
</organism>
<name>A0A0G4NBH6_VERLO</name>
<protein>
    <submittedName>
        <fullName evidence="1">Uncharacterized protein</fullName>
    </submittedName>
</protein>
<proteinExistence type="predicted"/>
<evidence type="ECO:0000313" key="1">
    <source>
        <dbReference type="EMBL" id="CRK43724.1"/>
    </source>
</evidence>
<gene>
    <name evidence="1" type="ORF">BN1723_019271</name>
</gene>
<sequence>MRPGVRAGARTGMPTARARRRLGLQSGMCCVGTLAPCSTARSARGGLSCWTRAPLTPCASLASRMLRRGGASARATARGCSRSSRRAACFS</sequence>
<reference evidence="2" key="1">
    <citation type="submission" date="2015-05" db="EMBL/GenBank/DDBJ databases">
        <authorList>
            <person name="Fogelqvist Johan"/>
        </authorList>
    </citation>
    <scope>NUCLEOTIDE SEQUENCE [LARGE SCALE GENOMIC DNA]</scope>
</reference>
<dbReference type="EMBL" id="CVQI01033521">
    <property type="protein sequence ID" value="CRK43724.1"/>
    <property type="molecule type" value="Genomic_DNA"/>
</dbReference>